<dbReference type="InterPro" id="IPR025720">
    <property type="entry name" value="RibU"/>
</dbReference>
<dbReference type="EMBL" id="JANUXY010000001">
    <property type="protein sequence ID" value="MCS4485474.1"/>
    <property type="molecule type" value="Genomic_DNA"/>
</dbReference>
<keyword evidence="3 8" id="KW-0813">Transport</keyword>
<keyword evidence="5 9" id="KW-0812">Transmembrane</keyword>
<dbReference type="Gene3D" id="1.10.1760.20">
    <property type="match status" value="1"/>
</dbReference>
<accession>A0ABT2EZ86</accession>
<evidence type="ECO:0000313" key="11">
    <source>
        <dbReference type="Proteomes" id="UP001205609"/>
    </source>
</evidence>
<gene>
    <name evidence="10" type="ORF">NXS11_01050</name>
</gene>
<name>A0ABT2EZ86_9STAP</name>
<sequence length="183" mass="20364">MQQTKQTRQLIIVGILSGISFILMFLKFPLPFLPPYLTLDFSDVPALLATFTLGPVAGLLVELIKNLLNFFFYLADPIGPIANFIAGASLLLTAYTIFRHKQTTRSMIIGLSVGTLIMTLILSIMNYFVLLPLYGMIMNLSDIATNLKVIITAGIIPFNIIKGLVVSILFILLYRRLKNVLKI</sequence>
<keyword evidence="11" id="KW-1185">Reference proteome</keyword>
<comment type="subcellular location">
    <subcellularLocation>
        <location evidence="1">Cell membrane</location>
        <topology evidence="1">Multi-pass membrane protein</topology>
    </subcellularLocation>
</comment>
<evidence type="ECO:0000256" key="7">
    <source>
        <dbReference type="ARBA" id="ARBA00023136"/>
    </source>
</evidence>
<dbReference type="Proteomes" id="UP001205609">
    <property type="component" value="Unassembled WGS sequence"/>
</dbReference>
<dbReference type="Pfam" id="PF12822">
    <property type="entry name" value="ECF_trnsprt"/>
    <property type="match status" value="1"/>
</dbReference>
<keyword evidence="6 9" id="KW-1133">Transmembrane helix</keyword>
<keyword evidence="7 8" id="KW-0472">Membrane</keyword>
<feature type="transmembrane region" description="Helical" evidence="9">
    <location>
        <begin position="70"/>
        <end position="95"/>
    </location>
</feature>
<dbReference type="PANTHER" id="PTHR38438:SF1">
    <property type="entry name" value="RIBOFLAVIN TRANSPORTER RIBU"/>
    <property type="match status" value="1"/>
</dbReference>
<reference evidence="10 11" key="1">
    <citation type="journal article" date="2023" name="Int. J. Syst. Evol. Microbiol.">
        <title>Streptococcus sciuri sp. nov., Staphylococcus marylandisciuri sp. nov. and Staphylococcus americanisciuri sp. nov., isolated from faeces of eastern grey squirrel (Sciurus carolinensis).</title>
        <authorList>
            <person name="Volokhov D.V."/>
            <person name="Zagorodnyaya T.A."/>
            <person name="Furtak V.A."/>
            <person name="Nattanmai G."/>
            <person name="Randall L."/>
            <person name="Jose S."/>
            <person name="Gao Y."/>
            <person name="Eisenberg T."/>
            <person name="Delmonte P."/>
            <person name="Blom J."/>
            <person name="Mitchell K.K."/>
        </authorList>
    </citation>
    <scope>NUCLEOTIDE SEQUENCE [LARGE SCALE GENOMIC DNA]</scope>
    <source>
        <strain evidence="10 11">GRT3</strain>
    </source>
</reference>
<comment type="function">
    <text evidence="8">Probably a riboflavin-binding protein that interacts with the energy-coupling factor (ECF) ABC-transporter complex.</text>
</comment>
<evidence type="ECO:0000256" key="9">
    <source>
        <dbReference type="SAM" id="Phobius"/>
    </source>
</evidence>
<evidence type="ECO:0000256" key="3">
    <source>
        <dbReference type="ARBA" id="ARBA00022448"/>
    </source>
</evidence>
<dbReference type="PIRSF" id="PIRSF037778">
    <property type="entry name" value="UCP037778_transp_RibU"/>
    <property type="match status" value="1"/>
</dbReference>
<evidence type="ECO:0000256" key="5">
    <source>
        <dbReference type="ARBA" id="ARBA00022692"/>
    </source>
</evidence>
<evidence type="ECO:0000256" key="6">
    <source>
        <dbReference type="ARBA" id="ARBA00022989"/>
    </source>
</evidence>
<evidence type="ECO:0000256" key="2">
    <source>
        <dbReference type="ARBA" id="ARBA00005540"/>
    </source>
</evidence>
<evidence type="ECO:0000256" key="4">
    <source>
        <dbReference type="ARBA" id="ARBA00022475"/>
    </source>
</evidence>
<comment type="caution">
    <text evidence="10">The sequence shown here is derived from an EMBL/GenBank/DDBJ whole genome shotgun (WGS) entry which is preliminary data.</text>
</comment>
<feature type="transmembrane region" description="Helical" evidence="9">
    <location>
        <begin position="149"/>
        <end position="174"/>
    </location>
</feature>
<evidence type="ECO:0000256" key="1">
    <source>
        <dbReference type="ARBA" id="ARBA00004651"/>
    </source>
</evidence>
<evidence type="ECO:0000256" key="8">
    <source>
        <dbReference type="PIRNR" id="PIRNR037778"/>
    </source>
</evidence>
<protein>
    <recommendedName>
        <fullName evidence="8">Riboflavin transporter</fullName>
    </recommendedName>
</protein>
<proteinExistence type="inferred from homology"/>
<keyword evidence="4 8" id="KW-1003">Cell membrane</keyword>
<dbReference type="RefSeq" id="WP_259197900.1">
    <property type="nucleotide sequence ID" value="NZ_JANUXY010000001.1"/>
</dbReference>
<organism evidence="10 11">
    <name type="scientific">Staphylococcus americanisciuri</name>
    <dbReference type="NCBI Taxonomy" id="2973940"/>
    <lineage>
        <taxon>Bacteria</taxon>
        <taxon>Bacillati</taxon>
        <taxon>Bacillota</taxon>
        <taxon>Bacilli</taxon>
        <taxon>Bacillales</taxon>
        <taxon>Staphylococcaceae</taxon>
        <taxon>Staphylococcus</taxon>
    </lineage>
</organism>
<comment type="similarity">
    <text evidence="2 8">Belongs to the prokaryotic riboflavin transporter (P-RFT) (TC 2.A.87) family.</text>
</comment>
<feature type="transmembrane region" description="Helical" evidence="9">
    <location>
        <begin position="12"/>
        <end position="30"/>
    </location>
</feature>
<dbReference type="InterPro" id="IPR024529">
    <property type="entry name" value="ECF_trnsprt_substrate-spec"/>
</dbReference>
<evidence type="ECO:0000313" key="10">
    <source>
        <dbReference type="EMBL" id="MCS4485474.1"/>
    </source>
</evidence>
<feature type="transmembrane region" description="Helical" evidence="9">
    <location>
        <begin position="107"/>
        <end position="129"/>
    </location>
</feature>
<dbReference type="PANTHER" id="PTHR38438">
    <property type="entry name" value="RIBOFLAVIN TRANSPORTER RIBU"/>
    <property type="match status" value="1"/>
</dbReference>